<keyword evidence="3" id="KW-0812">Transmembrane</keyword>
<dbReference type="GO" id="GO:0009409">
    <property type="term" value="P:response to cold"/>
    <property type="evidence" value="ECO:0000318"/>
    <property type="project" value="GO_Central"/>
</dbReference>
<dbReference type="SUPFAM" id="SSF47874">
    <property type="entry name" value="Annexin"/>
    <property type="match status" value="1"/>
</dbReference>
<evidence type="ECO:0000313" key="4">
    <source>
        <dbReference type="EMBL" id="KAJ0189542.1"/>
    </source>
</evidence>
<dbReference type="Proteomes" id="UP000235145">
    <property type="component" value="Unassembled WGS sequence"/>
</dbReference>
<evidence type="ECO:0000256" key="3">
    <source>
        <dbReference type="SAM" id="Phobius"/>
    </source>
</evidence>
<dbReference type="InterPro" id="IPR037104">
    <property type="entry name" value="Annexin_sf"/>
</dbReference>
<proteinExistence type="predicted"/>
<evidence type="ECO:0000313" key="5">
    <source>
        <dbReference type="Proteomes" id="UP000235145"/>
    </source>
</evidence>
<dbReference type="SMART" id="SM00335">
    <property type="entry name" value="ANX"/>
    <property type="match status" value="2"/>
</dbReference>
<evidence type="ECO:0008006" key="6">
    <source>
        <dbReference type="Google" id="ProtNLM"/>
    </source>
</evidence>
<keyword evidence="1" id="KW-0677">Repeat</keyword>
<gene>
    <name evidence="4" type="ORF">LSAT_V11C800435430</name>
</gene>
<sequence>METARPADLLISILPSVCILWLMLLLLLLFYPLLEPTFFYGEVCRWFRKMVQPKINMMNKDDFFLFHKLYIAWSQDPWERDAFYIREAFLAGPTSYNVIMEITCTRSSYELVAIKKAYHSLFKTNLDEDVARYITSAEIEHKLLTALVRGYRDEGSVVNEKHANSDALTIYSVLSVPENPLLDDYVVMILASRSILHIKSVLRHYQETTGSSLYDELGTTYPIMKDTLQCLCSPSSYFCKVIEAAMQVPGEANETRKEDLARVIVTRADVDMKNIKQEFYRKNGVTLSQRIFRTGSRNYIEFLSMLITMEEDTEIESVSN</sequence>
<dbReference type="GO" id="GO:0005544">
    <property type="term" value="F:calcium-dependent phospholipid binding"/>
    <property type="evidence" value="ECO:0000318"/>
    <property type="project" value="GO_Central"/>
</dbReference>
<dbReference type="GO" id="GO:0005886">
    <property type="term" value="C:plasma membrane"/>
    <property type="evidence" value="ECO:0000318"/>
    <property type="project" value="GO_Central"/>
</dbReference>
<dbReference type="GO" id="GO:0005509">
    <property type="term" value="F:calcium ion binding"/>
    <property type="evidence" value="ECO:0007669"/>
    <property type="project" value="InterPro"/>
</dbReference>
<name>A0A9R1WY24_LACSA</name>
<evidence type="ECO:0000256" key="1">
    <source>
        <dbReference type="ARBA" id="ARBA00022737"/>
    </source>
</evidence>
<accession>A0A9R1WY24</accession>
<dbReference type="Gene3D" id="1.10.220.10">
    <property type="entry name" value="Annexin"/>
    <property type="match status" value="3"/>
</dbReference>
<dbReference type="GO" id="GO:0001786">
    <property type="term" value="F:phosphatidylserine binding"/>
    <property type="evidence" value="ECO:0000318"/>
    <property type="project" value="GO_Central"/>
</dbReference>
<keyword evidence="3" id="KW-1133">Transmembrane helix</keyword>
<dbReference type="Gramene" id="rna-gnl|WGS:NBSK|LSAT_8X114320_mrna">
    <property type="protein sequence ID" value="cds-PLY85823.1"/>
    <property type="gene ID" value="gene-LSAT_8X114320"/>
</dbReference>
<keyword evidence="2" id="KW-0041">Annexin</keyword>
<evidence type="ECO:0000256" key="2">
    <source>
        <dbReference type="ARBA" id="ARBA00023216"/>
    </source>
</evidence>
<dbReference type="EMBL" id="NBSK02000008">
    <property type="protein sequence ID" value="KAJ0189542.1"/>
    <property type="molecule type" value="Genomic_DNA"/>
</dbReference>
<dbReference type="Pfam" id="PF00191">
    <property type="entry name" value="Annexin"/>
    <property type="match status" value="1"/>
</dbReference>
<comment type="caution">
    <text evidence="4">The sequence shown here is derived from an EMBL/GenBank/DDBJ whole genome shotgun (WGS) entry which is preliminary data.</text>
</comment>
<dbReference type="GO" id="GO:0005737">
    <property type="term" value="C:cytoplasm"/>
    <property type="evidence" value="ECO:0000318"/>
    <property type="project" value="GO_Central"/>
</dbReference>
<protein>
    <recommendedName>
        <fullName evidence="6">Annexin</fullName>
    </recommendedName>
</protein>
<dbReference type="AlphaFoldDB" id="A0A9R1WY24"/>
<reference evidence="4 5" key="1">
    <citation type="journal article" date="2017" name="Nat. Commun.">
        <title>Genome assembly with in vitro proximity ligation data and whole-genome triplication in lettuce.</title>
        <authorList>
            <person name="Reyes-Chin-Wo S."/>
            <person name="Wang Z."/>
            <person name="Yang X."/>
            <person name="Kozik A."/>
            <person name="Arikit S."/>
            <person name="Song C."/>
            <person name="Xia L."/>
            <person name="Froenicke L."/>
            <person name="Lavelle D.O."/>
            <person name="Truco M.J."/>
            <person name="Xia R."/>
            <person name="Zhu S."/>
            <person name="Xu C."/>
            <person name="Xu H."/>
            <person name="Xu X."/>
            <person name="Cox K."/>
            <person name="Korf I."/>
            <person name="Meyers B.C."/>
            <person name="Michelmore R.W."/>
        </authorList>
    </citation>
    <scope>NUCLEOTIDE SEQUENCE [LARGE SCALE GENOMIC DNA]</scope>
    <source>
        <strain evidence="5">cv. Salinas</strain>
        <tissue evidence="4">Seedlings</tissue>
    </source>
</reference>
<dbReference type="InterPro" id="IPR018502">
    <property type="entry name" value="Annexin_repeat"/>
</dbReference>
<dbReference type="GO" id="GO:0009651">
    <property type="term" value="P:response to salt stress"/>
    <property type="evidence" value="ECO:0000318"/>
    <property type="project" value="GO_Central"/>
</dbReference>
<feature type="transmembrane region" description="Helical" evidence="3">
    <location>
        <begin position="9"/>
        <end position="34"/>
    </location>
</feature>
<dbReference type="PANTHER" id="PTHR10502">
    <property type="entry name" value="ANNEXIN"/>
    <property type="match status" value="1"/>
</dbReference>
<dbReference type="GO" id="GO:0009414">
    <property type="term" value="P:response to water deprivation"/>
    <property type="evidence" value="ECO:0000318"/>
    <property type="project" value="GO_Central"/>
</dbReference>
<dbReference type="PANTHER" id="PTHR10502:SF196">
    <property type="entry name" value="ANNEXIN D4"/>
    <property type="match status" value="1"/>
</dbReference>
<keyword evidence="3" id="KW-0472">Membrane</keyword>
<dbReference type="GO" id="GO:0009408">
    <property type="term" value="P:response to heat"/>
    <property type="evidence" value="ECO:0000318"/>
    <property type="project" value="GO_Central"/>
</dbReference>
<organism evidence="4 5">
    <name type="scientific">Lactuca sativa</name>
    <name type="common">Garden lettuce</name>
    <dbReference type="NCBI Taxonomy" id="4236"/>
    <lineage>
        <taxon>Eukaryota</taxon>
        <taxon>Viridiplantae</taxon>
        <taxon>Streptophyta</taxon>
        <taxon>Embryophyta</taxon>
        <taxon>Tracheophyta</taxon>
        <taxon>Spermatophyta</taxon>
        <taxon>Magnoliopsida</taxon>
        <taxon>eudicotyledons</taxon>
        <taxon>Gunneridae</taxon>
        <taxon>Pentapetalae</taxon>
        <taxon>asterids</taxon>
        <taxon>campanulids</taxon>
        <taxon>Asterales</taxon>
        <taxon>Asteraceae</taxon>
        <taxon>Cichorioideae</taxon>
        <taxon>Cichorieae</taxon>
        <taxon>Lactucinae</taxon>
        <taxon>Lactuca</taxon>
    </lineage>
</organism>
<keyword evidence="5" id="KW-1185">Reference proteome</keyword>
<dbReference type="PROSITE" id="PS51897">
    <property type="entry name" value="ANNEXIN_2"/>
    <property type="match status" value="1"/>
</dbReference>